<evidence type="ECO:0000313" key="9">
    <source>
        <dbReference type="Proteomes" id="UP000564466"/>
    </source>
</evidence>
<dbReference type="InterPro" id="IPR012337">
    <property type="entry name" value="RNaseH-like_sf"/>
</dbReference>
<keyword evidence="3" id="KW-0540">Nuclease</keyword>
<dbReference type="AlphaFoldDB" id="A0A7L0ZW88"/>
<evidence type="ECO:0000259" key="7">
    <source>
        <dbReference type="PROSITE" id="PS50879"/>
    </source>
</evidence>
<dbReference type="Proteomes" id="UP000564466">
    <property type="component" value="Unassembled WGS sequence"/>
</dbReference>
<evidence type="ECO:0000256" key="4">
    <source>
        <dbReference type="ARBA" id="ARBA00022759"/>
    </source>
</evidence>
<dbReference type="PANTHER" id="PTHR41694">
    <property type="entry name" value="ENDOGENOUS RETROVIRUS GROUP K MEMBER POL PROTEIN"/>
    <property type="match status" value="1"/>
</dbReference>
<dbReference type="GO" id="GO:0035613">
    <property type="term" value="F:RNA stem-loop binding"/>
    <property type="evidence" value="ECO:0007669"/>
    <property type="project" value="TreeGrafter"/>
</dbReference>
<keyword evidence="5" id="KW-0378">Hydrolase</keyword>
<protein>
    <submittedName>
        <fullName evidence="8">POK19 protein</fullName>
    </submittedName>
</protein>
<feature type="domain" description="RNase H type-1" evidence="7">
    <location>
        <begin position="66"/>
        <end position="202"/>
    </location>
</feature>
<dbReference type="SUPFAM" id="SSF53098">
    <property type="entry name" value="Ribonuclease H-like"/>
    <property type="match status" value="1"/>
</dbReference>
<evidence type="ECO:0000256" key="1">
    <source>
        <dbReference type="ARBA" id="ARBA00022679"/>
    </source>
</evidence>
<dbReference type="InterPro" id="IPR036397">
    <property type="entry name" value="RNaseH_sf"/>
</dbReference>
<dbReference type="GO" id="GO:0004523">
    <property type="term" value="F:RNA-DNA hybrid ribonuclease activity"/>
    <property type="evidence" value="ECO:0007669"/>
    <property type="project" value="InterPro"/>
</dbReference>
<sequence>SGRDPHTIILPMHQDYLKWCLANSIDLQLALMHFAGKVSFHMPSHKFLQLHLELNLLEKPLVYPIPVKGLTVFTGGSGRTGKAVVTWKEQGQWYDLVGREDESPQSVELRATAVAFQHFSSVTLNLVTDSAYVASVLQRLDRSALKDVNKQQLFHLLKLLWYELQYQAEPYYVLHIRSHTGLPGFVCEGNARADALAAPAWAAPVPDK</sequence>
<comment type="caution">
    <text evidence="8">The sequence shown here is derived from an EMBL/GenBank/DDBJ whole genome shotgun (WGS) entry which is preliminary data.</text>
</comment>
<name>A0A7L0ZW88_9PASS</name>
<keyword evidence="1" id="KW-0808">Transferase</keyword>
<keyword evidence="4" id="KW-0255">Endonuclease</keyword>
<evidence type="ECO:0000313" key="8">
    <source>
        <dbReference type="EMBL" id="NXM32135.1"/>
    </source>
</evidence>
<accession>A0A7L0ZW88</accession>
<dbReference type="PROSITE" id="PS50879">
    <property type="entry name" value="RNASE_H_1"/>
    <property type="match status" value="1"/>
</dbReference>
<dbReference type="PANTHER" id="PTHR41694:SF3">
    <property type="entry name" value="RNA-DIRECTED DNA POLYMERASE-RELATED"/>
    <property type="match status" value="1"/>
</dbReference>
<keyword evidence="9" id="KW-1185">Reference proteome</keyword>
<organism evidence="8 9">
    <name type="scientific">Oxyruncus cristatus</name>
    <name type="common">sharpbill</name>
    <dbReference type="NCBI Taxonomy" id="114331"/>
    <lineage>
        <taxon>Eukaryota</taxon>
        <taxon>Metazoa</taxon>
        <taxon>Chordata</taxon>
        <taxon>Craniata</taxon>
        <taxon>Vertebrata</taxon>
        <taxon>Euteleostomi</taxon>
        <taxon>Archelosauria</taxon>
        <taxon>Archosauria</taxon>
        <taxon>Dinosauria</taxon>
        <taxon>Saurischia</taxon>
        <taxon>Theropoda</taxon>
        <taxon>Coelurosauria</taxon>
        <taxon>Aves</taxon>
        <taxon>Neognathae</taxon>
        <taxon>Neoaves</taxon>
        <taxon>Telluraves</taxon>
        <taxon>Australaves</taxon>
        <taxon>Passeriformes</taxon>
        <taxon>Cotingidae</taxon>
        <taxon>Oxyruncus</taxon>
    </lineage>
</organism>
<keyword evidence="6" id="KW-0695">RNA-directed DNA polymerase</keyword>
<dbReference type="InterPro" id="IPR002156">
    <property type="entry name" value="RNaseH_domain"/>
</dbReference>
<evidence type="ECO:0000256" key="5">
    <source>
        <dbReference type="ARBA" id="ARBA00022801"/>
    </source>
</evidence>
<gene>
    <name evidence="8" type="primary">Ervk19</name>
    <name evidence="8" type="ORF">OXYCRI_R15807</name>
</gene>
<feature type="non-terminal residue" evidence="8">
    <location>
        <position position="1"/>
    </location>
</feature>
<feature type="non-terminal residue" evidence="8">
    <location>
        <position position="208"/>
    </location>
</feature>
<dbReference type="Pfam" id="PF00075">
    <property type="entry name" value="RNase_H"/>
    <property type="match status" value="1"/>
</dbReference>
<evidence type="ECO:0000256" key="2">
    <source>
        <dbReference type="ARBA" id="ARBA00022695"/>
    </source>
</evidence>
<dbReference type="Gene3D" id="3.30.420.10">
    <property type="entry name" value="Ribonuclease H-like superfamily/Ribonuclease H"/>
    <property type="match status" value="1"/>
</dbReference>
<proteinExistence type="predicted"/>
<evidence type="ECO:0000256" key="3">
    <source>
        <dbReference type="ARBA" id="ARBA00022722"/>
    </source>
</evidence>
<reference evidence="8 9" key="1">
    <citation type="submission" date="2019-09" db="EMBL/GenBank/DDBJ databases">
        <title>Bird 10,000 Genomes (B10K) Project - Family phase.</title>
        <authorList>
            <person name="Zhang G."/>
        </authorList>
    </citation>
    <scope>NUCLEOTIDE SEQUENCE [LARGE SCALE GENOMIC DNA]</scope>
    <source>
        <strain evidence="8">B10K-DU-002-07</strain>
        <tissue evidence="8">Muscle</tissue>
    </source>
</reference>
<dbReference type="EMBL" id="VXAY01004801">
    <property type="protein sequence ID" value="NXM32135.1"/>
    <property type="molecule type" value="Genomic_DNA"/>
</dbReference>
<dbReference type="GO" id="GO:0003964">
    <property type="term" value="F:RNA-directed DNA polymerase activity"/>
    <property type="evidence" value="ECO:0007669"/>
    <property type="project" value="UniProtKB-KW"/>
</dbReference>
<evidence type="ECO:0000256" key="6">
    <source>
        <dbReference type="ARBA" id="ARBA00022918"/>
    </source>
</evidence>
<keyword evidence="2" id="KW-0548">Nucleotidyltransferase</keyword>